<proteinExistence type="inferred from homology"/>
<sequence>MGRTYAGAGETISQDDYRNLDATGMAEAVRRGEVTPEALLAAAHSLSDAINPRINAVVMRHDERARDLVAARRLHGRDREGALAGVPTLIKDLNTYVAGTATTNGCRFLKEAEPATRSSTLVERYEAAGMVVFGKSSSPEFGLTATTESLLWGKTRNPWDLSRSAGGSSGGAAAAVAAGIVPIAHATDGGGSIRIPASYCGLFGLKPTRYRTPNGPDRFEGWFGASAAHVVSRSVRDSALALDVSHGREPGSAYWTRPVTRPFTEEAQRDPSALRIAVVTESLTGMSADPSIRAVLETTVGRLGDLGHAVEASRFPVDASVMFGAHGAVTGTALVKMVRDREAALGRSVTDDDLEPISHYILKNAMSLSAEKLYRARETFELVSRQMEAMFERYDIILSPVTATMPAELGRLGLDRPYDEFVGGMMGCSSFTAVANVGGQPSMSVPCGMSAEGLPIGMMFTAALGAEGVLFQLAGQWERAWPWAAHRPPLR</sequence>
<dbReference type="Pfam" id="PF01425">
    <property type="entry name" value="Amidase"/>
    <property type="match status" value="1"/>
</dbReference>
<dbReference type="InterPro" id="IPR020556">
    <property type="entry name" value="Amidase_CS"/>
</dbReference>
<keyword evidence="4" id="KW-1185">Reference proteome</keyword>
<dbReference type="PANTHER" id="PTHR11895:SF7">
    <property type="entry name" value="GLUTAMYL-TRNA(GLN) AMIDOTRANSFERASE SUBUNIT A, MITOCHONDRIAL"/>
    <property type="match status" value="1"/>
</dbReference>
<dbReference type="EMBL" id="CABPRZ010000013">
    <property type="protein sequence ID" value="VVE24161.1"/>
    <property type="molecule type" value="Genomic_DNA"/>
</dbReference>
<gene>
    <name evidence="3" type="ORF">PTE30175_03212</name>
</gene>
<reference evidence="3 4" key="1">
    <citation type="submission" date="2019-08" db="EMBL/GenBank/DDBJ databases">
        <authorList>
            <person name="Peeters C."/>
        </authorList>
    </citation>
    <scope>NUCLEOTIDE SEQUENCE [LARGE SCALE GENOMIC DNA]</scope>
    <source>
        <strain evidence="3 4">LMG 30175</strain>
    </source>
</reference>
<dbReference type="PANTHER" id="PTHR11895">
    <property type="entry name" value="TRANSAMIDASE"/>
    <property type="match status" value="1"/>
</dbReference>
<comment type="similarity">
    <text evidence="1">Belongs to the amidase family.</text>
</comment>
<name>A0A5E4WI68_9BURK</name>
<protein>
    <submittedName>
        <fullName evidence="3">Amidase</fullName>
        <ecNumber evidence="3">3.5.1.4</ecNumber>
    </submittedName>
</protein>
<evidence type="ECO:0000313" key="4">
    <source>
        <dbReference type="Proteomes" id="UP000414233"/>
    </source>
</evidence>
<evidence type="ECO:0000259" key="2">
    <source>
        <dbReference type="Pfam" id="PF01425"/>
    </source>
</evidence>
<dbReference type="Proteomes" id="UP000414233">
    <property type="component" value="Unassembled WGS sequence"/>
</dbReference>
<dbReference type="InterPro" id="IPR036928">
    <property type="entry name" value="AS_sf"/>
</dbReference>
<dbReference type="SUPFAM" id="SSF75304">
    <property type="entry name" value="Amidase signature (AS) enzymes"/>
    <property type="match status" value="1"/>
</dbReference>
<dbReference type="GO" id="GO:0004040">
    <property type="term" value="F:amidase activity"/>
    <property type="evidence" value="ECO:0007669"/>
    <property type="project" value="UniProtKB-EC"/>
</dbReference>
<dbReference type="EC" id="3.5.1.4" evidence="3"/>
<keyword evidence="3" id="KW-0378">Hydrolase</keyword>
<accession>A0A5E4WI68</accession>
<evidence type="ECO:0000256" key="1">
    <source>
        <dbReference type="ARBA" id="ARBA00009199"/>
    </source>
</evidence>
<evidence type="ECO:0000313" key="3">
    <source>
        <dbReference type="EMBL" id="VVE24161.1"/>
    </source>
</evidence>
<dbReference type="RefSeq" id="WP_150698058.1">
    <property type="nucleotide sequence ID" value="NZ_CABPRZ010000013.1"/>
</dbReference>
<dbReference type="AlphaFoldDB" id="A0A5E4WI68"/>
<organism evidence="3 4">
    <name type="scientific">Pandoraea terrae</name>
    <dbReference type="NCBI Taxonomy" id="1537710"/>
    <lineage>
        <taxon>Bacteria</taxon>
        <taxon>Pseudomonadati</taxon>
        <taxon>Pseudomonadota</taxon>
        <taxon>Betaproteobacteria</taxon>
        <taxon>Burkholderiales</taxon>
        <taxon>Burkholderiaceae</taxon>
        <taxon>Pandoraea</taxon>
    </lineage>
</organism>
<dbReference type="Gene3D" id="3.90.1300.10">
    <property type="entry name" value="Amidase signature (AS) domain"/>
    <property type="match status" value="1"/>
</dbReference>
<dbReference type="InterPro" id="IPR023631">
    <property type="entry name" value="Amidase_dom"/>
</dbReference>
<feature type="domain" description="Amidase" evidence="2">
    <location>
        <begin position="47"/>
        <end position="468"/>
    </location>
</feature>
<dbReference type="PROSITE" id="PS00571">
    <property type="entry name" value="AMIDASES"/>
    <property type="match status" value="1"/>
</dbReference>
<dbReference type="OrthoDB" id="9811471at2"/>
<dbReference type="InterPro" id="IPR000120">
    <property type="entry name" value="Amidase"/>
</dbReference>